<proteinExistence type="predicted"/>
<dbReference type="EMBL" id="JAJSOF020000019">
    <property type="protein sequence ID" value="KAJ4438948.1"/>
    <property type="molecule type" value="Genomic_DNA"/>
</dbReference>
<evidence type="ECO:0000313" key="3">
    <source>
        <dbReference type="Proteomes" id="UP001148838"/>
    </source>
</evidence>
<protein>
    <submittedName>
        <fullName evidence="2">Uncharacterized protein</fullName>
    </submittedName>
</protein>
<keyword evidence="3" id="KW-1185">Reference proteome</keyword>
<reference evidence="2 3" key="1">
    <citation type="journal article" date="2022" name="Allergy">
        <title>Genome assembly and annotation of Periplaneta americana reveal a comprehensive cockroach allergen profile.</title>
        <authorList>
            <person name="Wang L."/>
            <person name="Xiong Q."/>
            <person name="Saelim N."/>
            <person name="Wang L."/>
            <person name="Nong W."/>
            <person name="Wan A.T."/>
            <person name="Shi M."/>
            <person name="Liu X."/>
            <person name="Cao Q."/>
            <person name="Hui J.H.L."/>
            <person name="Sookrung N."/>
            <person name="Leung T.F."/>
            <person name="Tungtrongchitr A."/>
            <person name="Tsui S.K.W."/>
        </authorList>
    </citation>
    <scope>NUCLEOTIDE SEQUENCE [LARGE SCALE GENOMIC DNA]</scope>
    <source>
        <strain evidence="2">PWHHKU_190912</strain>
    </source>
</reference>
<gene>
    <name evidence="2" type="ORF">ANN_14902</name>
</gene>
<accession>A0ABQ8SYV0</accession>
<evidence type="ECO:0000256" key="1">
    <source>
        <dbReference type="SAM" id="MobiDB-lite"/>
    </source>
</evidence>
<dbReference type="Proteomes" id="UP001148838">
    <property type="component" value="Unassembled WGS sequence"/>
</dbReference>
<sequence length="269" mass="30320">MRIGTNARFRAQESLSAFQRKGKRQTKEKKGSYDYQRTVDEEREVSLQRVRLTEERQRFTKGGKRKGADDRARTIIYNERTDVQFEDLALDAEVGALPGVVLLAADLDVQQRGAFRIAHALDAGQPFVDEIVDSETVFGEMRPRIRHTLPGIHLTVGENLGKNPTRLSAQAGIEPAPERNFRSAGKRLNRLSHAGGFSTEVDKEKKNIYNPTIPYYLQKYQLEELEVIGLVVGARAHEEARLTSRLLASRPHAEAEVDDHPTRMEVSCG</sequence>
<comment type="caution">
    <text evidence="2">The sequence shown here is derived from an EMBL/GenBank/DDBJ whole genome shotgun (WGS) entry which is preliminary data.</text>
</comment>
<organism evidence="2 3">
    <name type="scientific">Periplaneta americana</name>
    <name type="common">American cockroach</name>
    <name type="synonym">Blatta americana</name>
    <dbReference type="NCBI Taxonomy" id="6978"/>
    <lineage>
        <taxon>Eukaryota</taxon>
        <taxon>Metazoa</taxon>
        <taxon>Ecdysozoa</taxon>
        <taxon>Arthropoda</taxon>
        <taxon>Hexapoda</taxon>
        <taxon>Insecta</taxon>
        <taxon>Pterygota</taxon>
        <taxon>Neoptera</taxon>
        <taxon>Polyneoptera</taxon>
        <taxon>Dictyoptera</taxon>
        <taxon>Blattodea</taxon>
        <taxon>Blattoidea</taxon>
        <taxon>Blattidae</taxon>
        <taxon>Blattinae</taxon>
        <taxon>Periplaneta</taxon>
    </lineage>
</organism>
<feature type="region of interest" description="Disordered" evidence="1">
    <location>
        <begin position="14"/>
        <end position="35"/>
    </location>
</feature>
<evidence type="ECO:0000313" key="2">
    <source>
        <dbReference type="EMBL" id="KAJ4438948.1"/>
    </source>
</evidence>
<name>A0ABQ8SYV0_PERAM</name>